<evidence type="ECO:0000313" key="4">
    <source>
        <dbReference type="Proteomes" id="UP000036449"/>
    </source>
</evidence>
<keyword evidence="2" id="KW-0472">Membrane</keyword>
<feature type="transmembrane region" description="Helical" evidence="2">
    <location>
        <begin position="40"/>
        <end position="59"/>
    </location>
</feature>
<feature type="transmembrane region" description="Helical" evidence="2">
    <location>
        <begin position="431"/>
        <end position="453"/>
    </location>
</feature>
<feature type="transmembrane region" description="Helical" evidence="2">
    <location>
        <begin position="939"/>
        <end position="963"/>
    </location>
</feature>
<dbReference type="SUPFAM" id="SSF82693">
    <property type="entry name" value="Multidrug efflux transporter AcrB pore domain, PN1, PN2, PC1 and PC2 subdomains"/>
    <property type="match status" value="2"/>
</dbReference>
<organism evidence="3 4">
    <name type="scientific">Methylobacterium tarhaniae</name>
    <dbReference type="NCBI Taxonomy" id="1187852"/>
    <lineage>
        <taxon>Bacteria</taxon>
        <taxon>Pseudomonadati</taxon>
        <taxon>Pseudomonadota</taxon>
        <taxon>Alphaproteobacteria</taxon>
        <taxon>Hyphomicrobiales</taxon>
        <taxon>Methylobacteriaceae</taxon>
        <taxon>Methylobacterium</taxon>
    </lineage>
</organism>
<dbReference type="GO" id="GO:0042910">
    <property type="term" value="F:xenobiotic transmembrane transporter activity"/>
    <property type="evidence" value="ECO:0007669"/>
    <property type="project" value="TreeGrafter"/>
</dbReference>
<dbReference type="PANTHER" id="PTHR32063:SF4">
    <property type="entry name" value="SLR6043 PROTEIN"/>
    <property type="match status" value="1"/>
</dbReference>
<dbReference type="PATRIC" id="fig|1187852.3.peg.6133"/>
<feature type="transmembrane region" description="Helical" evidence="2">
    <location>
        <begin position="541"/>
        <end position="567"/>
    </location>
</feature>
<feature type="transmembrane region" description="Helical" evidence="2">
    <location>
        <begin position="969"/>
        <end position="997"/>
    </location>
</feature>
<dbReference type="Gene3D" id="3.30.70.1440">
    <property type="entry name" value="Multidrug efflux transporter AcrB pore domain"/>
    <property type="match status" value="1"/>
</dbReference>
<dbReference type="Gene3D" id="3.30.2090.10">
    <property type="entry name" value="Multidrug efflux transporter AcrB TolC docking domain, DN and DC subdomains"/>
    <property type="match status" value="2"/>
</dbReference>
<dbReference type="Pfam" id="PF00873">
    <property type="entry name" value="ACR_tran"/>
    <property type="match status" value="1"/>
</dbReference>
<dbReference type="Proteomes" id="UP000036449">
    <property type="component" value="Unassembled WGS sequence"/>
</dbReference>
<dbReference type="EMBL" id="LABZ01000070">
    <property type="protein sequence ID" value="KMO42290.1"/>
    <property type="molecule type" value="Genomic_DNA"/>
</dbReference>
<proteinExistence type="predicted"/>
<dbReference type="GO" id="GO:0005886">
    <property type="term" value="C:plasma membrane"/>
    <property type="evidence" value="ECO:0007669"/>
    <property type="project" value="TreeGrafter"/>
</dbReference>
<reference evidence="3 4" key="1">
    <citation type="submission" date="2015-03" db="EMBL/GenBank/DDBJ databases">
        <title>Genome sequencing of Methylobacterium tarhaniae DSM 25844.</title>
        <authorList>
            <person name="Chaudhry V."/>
            <person name="Patil P.B."/>
        </authorList>
    </citation>
    <scope>NUCLEOTIDE SEQUENCE [LARGE SCALE GENOMIC DNA]</scope>
    <source>
        <strain evidence="3 4">DSM 25844</strain>
    </source>
</reference>
<dbReference type="SUPFAM" id="SSF82714">
    <property type="entry name" value="Multidrug efflux transporter AcrB TolC docking domain, DN and DC subdomains"/>
    <property type="match status" value="2"/>
</dbReference>
<feature type="transmembrane region" description="Helical" evidence="2">
    <location>
        <begin position="1033"/>
        <end position="1052"/>
    </location>
</feature>
<dbReference type="PANTHER" id="PTHR32063">
    <property type="match status" value="1"/>
</dbReference>
<feature type="transmembrane region" description="Helical" evidence="2">
    <location>
        <begin position="1064"/>
        <end position="1087"/>
    </location>
</feature>
<dbReference type="Gene3D" id="3.30.70.1430">
    <property type="entry name" value="Multidrug efflux transporter AcrB pore domain"/>
    <property type="match status" value="3"/>
</dbReference>
<dbReference type="InterPro" id="IPR027463">
    <property type="entry name" value="AcrB_DN_DC_subdom"/>
</dbReference>
<feature type="transmembrane region" description="Helical" evidence="2">
    <location>
        <begin position="508"/>
        <end position="529"/>
    </location>
</feature>
<sequence length="1101" mass="113688">MSTPDPQPAEGQARAGTPAPAASSGLQAALVTFAVRRPGLVVALALALIVYGLLALSTAKYDVFPEFAPPAVTVQTEAPGLNPEQVEVLVTQAVEGAVNGLPGLAALRSNSIQGVSVVTATFRSGTDIYRARQLVGERLAGVAGRLPQGVAAPTMTALTSSTSAILLVGLTADTQSGRSGPDCVSQARAAPERSRNPPCAGDPAGSPDAVDRISHETRSLMDLRSVADWRVRLRLLAAPGVGEVLVYGGDVRSIRIQVRPQDLIRFRIGLADVLAAGRKATGVRGAGFIDTANQRITLQTEGQSVTPAAVARTVLINEGGASVVLGDVADVVAGPEPAISAALVDGQPGVLMMIGAQVGANTVEVAAGVEAALAELKPGLARDGITLRTDLFRPAEFVARATGHVLQALALGGILVVAVLLVFLFDWRTALVSATAIPLSLIGAVLVLGAFGLSLNTMTLGGLAIAIGEVVDDAVIGVENAMRRLRENRRRAVPLPDARVLLDAILEVRVSVAYATFAVLLVFLPVLALSGVPGRLFGPLALAYILAVLASLAVALTVTPALARLLLAGRKALPAREPPVTRAARGVYVRLLQVLMRHPVLVATAGLLAVLGSAVPVPSFGGAFLPDLKEGHFILHMATAPGTSLQETLRLGGHVTAGLKAVPGVRAVAQQVGRAEAGYDLGGTHESEIHIDLAPGLDGEAQERAEAGIRALMAATPGATFSLKTFLAERIEEVVSGFTAPVVVSVYGSDLDRIEAAARDVAREIAEVRGAADIQLRSPAGLPQITIALRPNDLRHWGLDAIEVLELARTAFQGDTVGQSYEGNAVFNVVVVLDPAARSRLSSLGDLPLRTPGGVTIRLSQVGDVYETMGRYAIAHHGAQRVRVVTANVAGRDVASFTEAVARKIAREVTLPPGVYVGIGGAAEAQGQARRDLALHAGLSGLGILLLLAVVTGSPANLMLILVNTPFAFVGGVLAVAATGGLVSLGVIVGFVTLFGISLRNTIMMIAHYEHLVLVEGRPWTTATAIDGAADRLVPILMTSLVTGLGLLPLALGAGEPGREIEGPMAIVILGGLASSTLLNLSVLPVLARRFATFRRPDPAS</sequence>
<evidence type="ECO:0000256" key="2">
    <source>
        <dbReference type="SAM" id="Phobius"/>
    </source>
</evidence>
<dbReference type="SUPFAM" id="SSF82866">
    <property type="entry name" value="Multidrug efflux transporter AcrB transmembrane domain"/>
    <property type="match status" value="2"/>
</dbReference>
<keyword evidence="2" id="KW-1133">Transmembrane helix</keyword>
<accession>A0A0J6T4C3</accession>
<comment type="caution">
    <text evidence="3">The sequence shown here is derived from an EMBL/GenBank/DDBJ whole genome shotgun (WGS) entry which is preliminary data.</text>
</comment>
<dbReference type="InterPro" id="IPR001036">
    <property type="entry name" value="Acrflvin-R"/>
</dbReference>
<dbReference type="AlphaFoldDB" id="A0A0J6T4C3"/>
<name>A0A0J6T4C3_9HYPH</name>
<keyword evidence="2" id="KW-0812">Transmembrane</keyword>
<protein>
    <submittedName>
        <fullName evidence="3">Acriflavin resistance protein</fullName>
    </submittedName>
</protein>
<evidence type="ECO:0000256" key="1">
    <source>
        <dbReference type="SAM" id="MobiDB-lite"/>
    </source>
</evidence>
<feature type="transmembrane region" description="Helical" evidence="2">
    <location>
        <begin position="405"/>
        <end position="425"/>
    </location>
</feature>
<feature type="region of interest" description="Disordered" evidence="1">
    <location>
        <begin position="1"/>
        <end position="20"/>
    </location>
</feature>
<evidence type="ECO:0000313" key="3">
    <source>
        <dbReference type="EMBL" id="KMO42290.1"/>
    </source>
</evidence>
<dbReference type="Gene3D" id="3.30.70.1320">
    <property type="entry name" value="Multidrug efflux transporter AcrB pore domain like"/>
    <property type="match status" value="2"/>
</dbReference>
<gene>
    <name evidence="3" type="ORF">VQ03_11140</name>
</gene>
<dbReference type="RefSeq" id="WP_048450939.1">
    <property type="nucleotide sequence ID" value="NZ_LABZ01000070.1"/>
</dbReference>
<dbReference type="Gene3D" id="1.20.1640.10">
    <property type="entry name" value="Multidrug efflux transporter AcrB transmembrane domain"/>
    <property type="match status" value="3"/>
</dbReference>
<feature type="region of interest" description="Disordered" evidence="1">
    <location>
        <begin position="175"/>
        <end position="210"/>
    </location>
</feature>
<keyword evidence="4" id="KW-1185">Reference proteome</keyword>
<dbReference type="PRINTS" id="PR00702">
    <property type="entry name" value="ACRIFLAVINRP"/>
</dbReference>